<dbReference type="PROSITE" id="PS51352">
    <property type="entry name" value="THIOREDOXIN_2"/>
    <property type="match status" value="1"/>
</dbReference>
<protein>
    <submittedName>
        <fullName evidence="3">Alkyl hydroperoxide reductase/ Thiol specific antioxidant/ Mal allergen</fullName>
    </submittedName>
</protein>
<name>B1ZZ84_OPITP</name>
<dbReference type="EMBL" id="CP001032">
    <property type="protein sequence ID" value="ACB77156.1"/>
    <property type="molecule type" value="Genomic_DNA"/>
</dbReference>
<dbReference type="eggNOG" id="COG1225">
    <property type="taxonomic scope" value="Bacteria"/>
</dbReference>
<keyword evidence="4" id="KW-1185">Reference proteome</keyword>
<dbReference type="GO" id="GO:0016491">
    <property type="term" value="F:oxidoreductase activity"/>
    <property type="evidence" value="ECO:0007669"/>
    <property type="project" value="InterPro"/>
</dbReference>
<feature type="signal peptide" evidence="1">
    <location>
        <begin position="1"/>
        <end position="24"/>
    </location>
</feature>
<dbReference type="STRING" id="452637.Oter_3882"/>
<organism evidence="3 4">
    <name type="scientific">Opitutus terrae (strain DSM 11246 / JCM 15787 / PB90-1)</name>
    <dbReference type="NCBI Taxonomy" id="452637"/>
    <lineage>
        <taxon>Bacteria</taxon>
        <taxon>Pseudomonadati</taxon>
        <taxon>Verrucomicrobiota</taxon>
        <taxon>Opitutia</taxon>
        <taxon>Opitutales</taxon>
        <taxon>Opitutaceae</taxon>
        <taxon>Opitutus</taxon>
    </lineage>
</organism>
<sequence>MKTFRALLLAASVGSVALVSQAMAVVTIGAPAPDFTLNDINGRTHKLADYRGKIVVLEWVNSGCPFVQKHYHSGNIPRLQQSATSDGVVWLAINTGRDGTQGALASGAASRWLQEQKAAPTAYLRDQDGTVGRLYGAKATPHLFVINADGVLVYNGAIDSIRSADLEDIGRATNYVSAALADLKAGRPVATAATQPYGCAVKY</sequence>
<dbReference type="Gene3D" id="3.40.30.10">
    <property type="entry name" value="Glutaredoxin"/>
    <property type="match status" value="1"/>
</dbReference>
<evidence type="ECO:0000313" key="3">
    <source>
        <dbReference type="EMBL" id="ACB77156.1"/>
    </source>
</evidence>
<feature type="chain" id="PRO_5002772924" evidence="1">
    <location>
        <begin position="25"/>
        <end position="203"/>
    </location>
</feature>
<dbReference type="KEGG" id="ote:Oter_3882"/>
<reference evidence="3 4" key="1">
    <citation type="journal article" date="2011" name="J. Bacteriol.">
        <title>Genome sequence of the verrucomicrobium Opitutus terrae PB90-1, an abundant inhabitant of rice paddy soil ecosystems.</title>
        <authorList>
            <person name="van Passel M.W."/>
            <person name="Kant R."/>
            <person name="Palva A."/>
            <person name="Copeland A."/>
            <person name="Lucas S."/>
            <person name="Lapidus A."/>
            <person name="Glavina del Rio T."/>
            <person name="Pitluck S."/>
            <person name="Goltsman E."/>
            <person name="Clum A."/>
            <person name="Sun H."/>
            <person name="Schmutz J."/>
            <person name="Larimer F.W."/>
            <person name="Land M.L."/>
            <person name="Hauser L."/>
            <person name="Kyrpides N."/>
            <person name="Mikhailova N."/>
            <person name="Richardson P.P."/>
            <person name="Janssen P.H."/>
            <person name="de Vos W.M."/>
            <person name="Smidt H."/>
        </authorList>
    </citation>
    <scope>NUCLEOTIDE SEQUENCE [LARGE SCALE GENOMIC DNA]</scope>
    <source>
        <strain evidence="4">DSM 11246 / JCM 15787 / PB90-1</strain>
    </source>
</reference>
<proteinExistence type="predicted"/>
<dbReference type="InterPro" id="IPR036249">
    <property type="entry name" value="Thioredoxin-like_sf"/>
</dbReference>
<dbReference type="Proteomes" id="UP000007013">
    <property type="component" value="Chromosome"/>
</dbReference>
<dbReference type="InterPro" id="IPR000866">
    <property type="entry name" value="AhpC/TSA"/>
</dbReference>
<dbReference type="Pfam" id="PF00578">
    <property type="entry name" value="AhpC-TSA"/>
    <property type="match status" value="1"/>
</dbReference>
<gene>
    <name evidence="3" type="ordered locus">Oter_3882</name>
</gene>
<dbReference type="PANTHER" id="PTHR43640:SF1">
    <property type="entry name" value="THIOREDOXIN-DEPENDENT PEROXIREDOXIN"/>
    <property type="match status" value="1"/>
</dbReference>
<dbReference type="AlphaFoldDB" id="B1ZZ84"/>
<accession>B1ZZ84</accession>
<evidence type="ECO:0000256" key="1">
    <source>
        <dbReference type="SAM" id="SignalP"/>
    </source>
</evidence>
<feature type="domain" description="Thioredoxin" evidence="2">
    <location>
        <begin position="26"/>
        <end position="181"/>
    </location>
</feature>
<dbReference type="RefSeq" id="WP_012376685.1">
    <property type="nucleotide sequence ID" value="NC_010571.1"/>
</dbReference>
<dbReference type="SUPFAM" id="SSF52833">
    <property type="entry name" value="Thioredoxin-like"/>
    <property type="match status" value="1"/>
</dbReference>
<dbReference type="InterPro" id="IPR013766">
    <property type="entry name" value="Thioredoxin_domain"/>
</dbReference>
<dbReference type="PANTHER" id="PTHR43640">
    <property type="entry name" value="OS07G0260300 PROTEIN"/>
    <property type="match status" value="1"/>
</dbReference>
<dbReference type="InterPro" id="IPR047262">
    <property type="entry name" value="PRX-like1"/>
</dbReference>
<dbReference type="GO" id="GO:0016209">
    <property type="term" value="F:antioxidant activity"/>
    <property type="evidence" value="ECO:0007669"/>
    <property type="project" value="InterPro"/>
</dbReference>
<keyword evidence="1" id="KW-0732">Signal</keyword>
<evidence type="ECO:0000259" key="2">
    <source>
        <dbReference type="PROSITE" id="PS51352"/>
    </source>
</evidence>
<evidence type="ECO:0000313" key="4">
    <source>
        <dbReference type="Proteomes" id="UP000007013"/>
    </source>
</evidence>
<dbReference type="HOGENOM" id="CLU_076204_3_0_0"/>
<dbReference type="OrthoDB" id="9781543at2"/>